<dbReference type="InterPro" id="IPR021390">
    <property type="entry name" value="DUF3025"/>
</dbReference>
<protein>
    <submittedName>
        <fullName evidence="1">DUF3025 domain-containing protein</fullName>
    </submittedName>
</protein>
<dbReference type="OrthoDB" id="5292474at2"/>
<evidence type="ECO:0000313" key="1">
    <source>
        <dbReference type="EMBL" id="MQR02290.1"/>
    </source>
</evidence>
<comment type="caution">
    <text evidence="1">The sequence shown here is derived from an EMBL/GenBank/DDBJ whole genome shotgun (WGS) entry which is preliminary data.</text>
</comment>
<evidence type="ECO:0000313" key="2">
    <source>
        <dbReference type="Proteomes" id="UP000451565"/>
    </source>
</evidence>
<keyword evidence="2" id="KW-1185">Reference proteome</keyword>
<name>A0A843YSY9_9BURK</name>
<organism evidence="1 2">
    <name type="scientific">Glaciimonas soli</name>
    <dbReference type="NCBI Taxonomy" id="2590999"/>
    <lineage>
        <taxon>Bacteria</taxon>
        <taxon>Pseudomonadati</taxon>
        <taxon>Pseudomonadota</taxon>
        <taxon>Betaproteobacteria</taxon>
        <taxon>Burkholderiales</taxon>
        <taxon>Oxalobacteraceae</taxon>
        <taxon>Glaciimonas</taxon>
    </lineage>
</organism>
<dbReference type="Pfam" id="PF11227">
    <property type="entry name" value="DUF3025"/>
    <property type="match status" value="1"/>
</dbReference>
<dbReference type="Proteomes" id="UP000451565">
    <property type="component" value="Unassembled WGS sequence"/>
</dbReference>
<sequence>MQLVQAPDWQQLLNQLATAAAIHNPRGLPISFVPQTALPETMAYEAFISDTGLVPTRENLHDFFNALIWLSFPATKARLNALQAAELAKAGTLSGSGKPRGATRDAVTIFDENAALLVVREGATAQPLVAALRGHQWQSAFVQQRALFGNEAEVWLFGHALIEKLVRPYKAITAHTLVVSAPDDFFSWSDAVKRNWIDEHVATLLATEGCSIGQLTPLPVLGVPGWAENQDDEFYADTSVFRPKRAV</sequence>
<accession>A0A843YSY9</accession>
<dbReference type="AlphaFoldDB" id="A0A843YSY9"/>
<gene>
    <name evidence="1" type="ORF">GEV47_16560</name>
</gene>
<dbReference type="EMBL" id="WINI01000008">
    <property type="protein sequence ID" value="MQR02290.1"/>
    <property type="molecule type" value="Genomic_DNA"/>
</dbReference>
<proteinExistence type="predicted"/>
<reference evidence="1 2" key="1">
    <citation type="submission" date="2019-10" db="EMBL/GenBank/DDBJ databases">
        <title>Glaciimonas soli sp. nov., a psychrophilic bacterium isolated from the forest soil of a high elevation mountain in Taiwan.</title>
        <authorList>
            <person name="Wang L.-T."/>
            <person name="Shieh W.Y."/>
        </authorList>
    </citation>
    <scope>NUCLEOTIDE SEQUENCE [LARGE SCALE GENOMIC DNA]</scope>
    <source>
        <strain evidence="1 2">GS1</strain>
    </source>
</reference>